<dbReference type="Proteomes" id="UP001500603">
    <property type="component" value="Unassembled WGS sequence"/>
</dbReference>
<dbReference type="InterPro" id="IPR029068">
    <property type="entry name" value="Glyas_Bleomycin-R_OHBP_Dase"/>
</dbReference>
<gene>
    <name evidence="1" type="ORF">GCM10023318_54590</name>
</gene>
<reference evidence="2" key="1">
    <citation type="journal article" date="2019" name="Int. J. Syst. Evol. Microbiol.">
        <title>The Global Catalogue of Microorganisms (GCM) 10K type strain sequencing project: providing services to taxonomists for standard genome sequencing and annotation.</title>
        <authorList>
            <consortium name="The Broad Institute Genomics Platform"/>
            <consortium name="The Broad Institute Genome Sequencing Center for Infectious Disease"/>
            <person name="Wu L."/>
            <person name="Ma J."/>
        </authorList>
    </citation>
    <scope>NUCLEOTIDE SEQUENCE [LARGE SCALE GENOMIC DNA]</scope>
    <source>
        <strain evidence="2">JCM 18298</strain>
    </source>
</reference>
<dbReference type="Gene3D" id="3.10.180.10">
    <property type="entry name" value="2,3-Dihydroxybiphenyl 1,2-Dioxygenase, domain 1"/>
    <property type="match status" value="1"/>
</dbReference>
<organism evidence="1 2">
    <name type="scientific">Nocardia callitridis</name>
    <dbReference type="NCBI Taxonomy" id="648753"/>
    <lineage>
        <taxon>Bacteria</taxon>
        <taxon>Bacillati</taxon>
        <taxon>Actinomycetota</taxon>
        <taxon>Actinomycetes</taxon>
        <taxon>Mycobacteriales</taxon>
        <taxon>Nocardiaceae</taxon>
        <taxon>Nocardia</taxon>
    </lineage>
</organism>
<keyword evidence="2" id="KW-1185">Reference proteome</keyword>
<evidence type="ECO:0000313" key="2">
    <source>
        <dbReference type="Proteomes" id="UP001500603"/>
    </source>
</evidence>
<comment type="caution">
    <text evidence="1">The sequence shown here is derived from an EMBL/GenBank/DDBJ whole genome shotgun (WGS) entry which is preliminary data.</text>
</comment>
<evidence type="ECO:0008006" key="3">
    <source>
        <dbReference type="Google" id="ProtNLM"/>
    </source>
</evidence>
<dbReference type="RefSeq" id="WP_345499012.1">
    <property type="nucleotide sequence ID" value="NZ_BAABJM010000007.1"/>
</dbReference>
<dbReference type="EMBL" id="BAABJM010000007">
    <property type="protein sequence ID" value="GAA5066444.1"/>
    <property type="molecule type" value="Genomic_DNA"/>
</dbReference>
<evidence type="ECO:0000313" key="1">
    <source>
        <dbReference type="EMBL" id="GAA5066444.1"/>
    </source>
</evidence>
<protein>
    <recommendedName>
        <fullName evidence="3">VOC domain-containing protein</fullName>
    </recommendedName>
</protein>
<name>A0ABP9KX98_9NOCA</name>
<proteinExistence type="predicted"/>
<accession>A0ABP9KX98</accession>
<dbReference type="SUPFAM" id="SSF54593">
    <property type="entry name" value="Glyoxalase/Bleomycin resistance protein/Dihydroxybiphenyl dioxygenase"/>
    <property type="match status" value="1"/>
</dbReference>
<sequence>MTHQIRKTYARVLTTDLDGTLQTLRALVGAEADFRVHFGRFDLALIGEFCVVAGAEEALARYRGTVGPVIVADLAATFSLVEGTGAEVTVPPFDGPAGRGFLARHTDGVEFEYIEFSSDLAERLLDTEGVGARNEG</sequence>